<gene>
    <name evidence="1" type="ORF">FE782_27050</name>
</gene>
<dbReference type="Proteomes" id="UP000309676">
    <property type="component" value="Unassembled WGS sequence"/>
</dbReference>
<keyword evidence="2" id="KW-1185">Reference proteome</keyword>
<dbReference type="RefSeq" id="WP_138197484.1">
    <property type="nucleotide sequence ID" value="NZ_VCIW01000024.1"/>
</dbReference>
<accession>A0A5R9FYI1</accession>
<evidence type="ECO:0008006" key="3">
    <source>
        <dbReference type="Google" id="ProtNLM"/>
    </source>
</evidence>
<protein>
    <recommendedName>
        <fullName evidence="3">GNAT family N-acetyltransferase</fullName>
    </recommendedName>
</protein>
<dbReference type="EMBL" id="VCIW01000024">
    <property type="protein sequence ID" value="TLS49102.1"/>
    <property type="molecule type" value="Genomic_DNA"/>
</dbReference>
<reference evidence="1 2" key="1">
    <citation type="submission" date="2019-05" db="EMBL/GenBank/DDBJ databases">
        <authorList>
            <person name="Narsing Rao M.P."/>
            <person name="Li W.J."/>
        </authorList>
    </citation>
    <scope>NUCLEOTIDE SEQUENCE [LARGE SCALE GENOMIC DNA]</scope>
    <source>
        <strain evidence="1 2">SYSU_K30003</strain>
    </source>
</reference>
<dbReference type="OrthoDB" id="2968015at2"/>
<proteinExistence type="predicted"/>
<evidence type="ECO:0000313" key="2">
    <source>
        <dbReference type="Proteomes" id="UP000309676"/>
    </source>
</evidence>
<name>A0A5R9FYI1_9BACL</name>
<evidence type="ECO:0000313" key="1">
    <source>
        <dbReference type="EMBL" id="TLS49102.1"/>
    </source>
</evidence>
<sequence length="171" mass="19584">MSKELCGYICREDSDFSRCMTFLLETRRTADPGLRTEDAYAAMLRVLTYGALFRVEDERGEIAGLAGYTIGSPHQEYEDREVAYVEYCLAPVSRHGTSFFLKGLGMLVRTIQERHADVEWLSLAAAEDHPRNNRLYSKFARRIGRIEHPRMSMNVYAAPIEDVAKYTAKFD</sequence>
<organism evidence="1 2">
    <name type="scientific">Paenibacillus antri</name>
    <dbReference type="NCBI Taxonomy" id="2582848"/>
    <lineage>
        <taxon>Bacteria</taxon>
        <taxon>Bacillati</taxon>
        <taxon>Bacillota</taxon>
        <taxon>Bacilli</taxon>
        <taxon>Bacillales</taxon>
        <taxon>Paenibacillaceae</taxon>
        <taxon>Paenibacillus</taxon>
    </lineage>
</organism>
<comment type="caution">
    <text evidence="1">The sequence shown here is derived from an EMBL/GenBank/DDBJ whole genome shotgun (WGS) entry which is preliminary data.</text>
</comment>
<dbReference type="AlphaFoldDB" id="A0A5R9FYI1"/>